<proteinExistence type="inferred from homology"/>
<dbReference type="UniPathway" id="UPA00566"/>
<dbReference type="NCBIfam" id="NF002753">
    <property type="entry name" value="PRK02797.1-2"/>
    <property type="match status" value="1"/>
</dbReference>
<keyword evidence="1 6" id="KW-1003">Cell membrane</keyword>
<keyword evidence="2 6" id="KW-0997">Cell inner membrane</keyword>
<evidence type="ECO:0000256" key="6">
    <source>
        <dbReference type="HAMAP-Rule" id="MF_01002"/>
    </source>
</evidence>
<dbReference type="GO" id="GO:0102031">
    <property type="term" value="F:4-acetamido-4,6-dideoxy-D-galactose transferase activity"/>
    <property type="evidence" value="ECO:0007669"/>
    <property type="project" value="UniProtKB-EC"/>
</dbReference>
<comment type="similarity">
    <text evidence="6">Belongs to the glycosyltransferase 56 family.</text>
</comment>
<sequence>MTTIIHVLGSAIPHHNLTVLRFFNDILSEAAPCSVRRSFWVVGDASEWPNLAVRTFADKRAIAQAVTALASADRSTRFFFHGQFNPTLWLAMLTGRLRRSQVWWHIWGADLYEQAAGLKFRLFYLMRRLAQRRVGHIFATQGDISYFRQRNPSVPASLLYFPTRMAQVAVPTMSGNQRLTILVGNSGDSSNRHIQALHDIHQQFGDEVEVIVPLGYPENNAAYIQQIAQAGKALFAEGRVHLLHEKLDFPAYLQLISRCDLGYFIFERQQGIGTLCLLIQANIPFVINRKNPFWQDLTAQQVPVLFAGDPLDAAVVDEARRQMQLLDKSSIAFFDPTYVAGWQKALMLIEGETA</sequence>
<keyword evidence="4 6" id="KW-0808">Transferase</keyword>
<evidence type="ECO:0000313" key="7">
    <source>
        <dbReference type="EMBL" id="EXU74658.1"/>
    </source>
</evidence>
<evidence type="ECO:0000256" key="5">
    <source>
        <dbReference type="ARBA" id="ARBA00023136"/>
    </source>
</evidence>
<dbReference type="OrthoDB" id="6532169at2"/>
<evidence type="ECO:0000256" key="3">
    <source>
        <dbReference type="ARBA" id="ARBA00022676"/>
    </source>
</evidence>
<dbReference type="STRING" id="69222.BG55_15545"/>
<comment type="pathway">
    <text evidence="6">Bacterial outer membrane biogenesis; enterobacterial common antigen biosynthesis.</text>
</comment>
<protein>
    <recommendedName>
        <fullName evidence="6">TDP-N-acetylfucosamine:lipid II N-acetylfucosaminyltransferase</fullName>
        <ecNumber evidence="6">2.4.1.325</ecNumber>
    </recommendedName>
    <alternativeName>
        <fullName evidence="6">4-alpha-L-fucosyltransferase</fullName>
    </alternativeName>
    <alternativeName>
        <fullName evidence="6">TDP-Fuc4NAc:lipid II Fuc4NAc transferase</fullName>
        <shortName evidence="6">Fuc4NAc transferase</shortName>
    </alternativeName>
</protein>
<comment type="caution">
    <text evidence="7">The sequence shown here is derived from an EMBL/GenBank/DDBJ whole genome shotgun (WGS) entry which is preliminary data.</text>
</comment>
<dbReference type="InterPro" id="IPR009993">
    <property type="entry name" value="WecF"/>
</dbReference>
<keyword evidence="3 6" id="KW-0328">Glycosyltransferase</keyword>
<dbReference type="GO" id="GO:0005886">
    <property type="term" value="C:plasma membrane"/>
    <property type="evidence" value="ECO:0007669"/>
    <property type="project" value="UniProtKB-SubCell"/>
</dbReference>
<comment type="function">
    <text evidence="6">Catalyzes the synthesis of Und-PP-GlcNAc-ManNAcA-Fuc4NAc (Lipid III), the third lipid-linked intermediate involved in ECA synthesis.</text>
</comment>
<gene>
    <name evidence="6" type="primary">wecF</name>
    <name evidence="6" type="synonym">rffT</name>
    <name evidence="7" type="ORF">BG55_15545</name>
</gene>
<evidence type="ECO:0000256" key="1">
    <source>
        <dbReference type="ARBA" id="ARBA00022475"/>
    </source>
</evidence>
<dbReference type="EMBL" id="JFHN01000055">
    <property type="protein sequence ID" value="EXU74658.1"/>
    <property type="molecule type" value="Genomic_DNA"/>
</dbReference>
<comment type="subcellular location">
    <subcellularLocation>
        <location evidence="6">Cell inner membrane</location>
        <topology evidence="6">Peripheral membrane protein</topology>
    </subcellularLocation>
</comment>
<dbReference type="PATRIC" id="fig|69222.5.peg.3180"/>
<dbReference type="EC" id="2.4.1.325" evidence="6"/>
<comment type="catalytic activity">
    <reaction evidence="6">
        <text>beta-D-ManNAcA-(1-&gt;4)-alpha-D-GlcNAc-di-trans,octa-cis-undecaprenyl diphosphate + dTDP-4-acetamido-4,6-dideoxy-alpha-D-galactose = alpha-D-FucNAc4-(1-&gt;4)-beta-D-ManNAcA-(1-&gt;4)-D-GlcNAc-undecaprenyl diphosphate + dTDP + H(+)</text>
        <dbReference type="Rhea" id="RHEA:28759"/>
        <dbReference type="ChEBI" id="CHEBI:15378"/>
        <dbReference type="ChEBI" id="CHEBI:58369"/>
        <dbReference type="ChEBI" id="CHEBI:61495"/>
        <dbReference type="ChEBI" id="CHEBI:61496"/>
        <dbReference type="ChEBI" id="CHEBI:68493"/>
        <dbReference type="EC" id="2.4.1.325"/>
    </reaction>
</comment>
<dbReference type="AlphaFoldDB" id="A0A014N5J9"/>
<organism evidence="7 8">
    <name type="scientific">Erwinia mallotivora</name>
    <dbReference type="NCBI Taxonomy" id="69222"/>
    <lineage>
        <taxon>Bacteria</taxon>
        <taxon>Pseudomonadati</taxon>
        <taxon>Pseudomonadota</taxon>
        <taxon>Gammaproteobacteria</taxon>
        <taxon>Enterobacterales</taxon>
        <taxon>Erwiniaceae</taxon>
        <taxon>Erwinia</taxon>
    </lineage>
</organism>
<dbReference type="Pfam" id="PF07429">
    <property type="entry name" value="Glyco_transf_56"/>
    <property type="match status" value="1"/>
</dbReference>
<accession>A0A014N5J9</accession>
<keyword evidence="5 6" id="KW-0472">Membrane</keyword>
<evidence type="ECO:0000313" key="8">
    <source>
        <dbReference type="Proteomes" id="UP000019918"/>
    </source>
</evidence>
<dbReference type="GO" id="GO:0009246">
    <property type="term" value="P:enterobacterial common antigen biosynthetic process"/>
    <property type="evidence" value="ECO:0007669"/>
    <property type="project" value="UniProtKB-UniRule"/>
</dbReference>
<name>A0A014N5J9_9GAMM</name>
<evidence type="ECO:0000256" key="4">
    <source>
        <dbReference type="ARBA" id="ARBA00022679"/>
    </source>
</evidence>
<reference evidence="7 8" key="1">
    <citation type="submission" date="2014-02" db="EMBL/GenBank/DDBJ databases">
        <title>Draft genome of Erwinia mallotivora strain BT-MARDI, a papaya dieback pathogen.</title>
        <authorList>
            <person name="Redzuan R."/>
            <person name="Abu Bakar N."/>
            <person name="Badrun R."/>
            <person name="Mohd Raih M.F."/>
            <person name="Rozano L."/>
            <person name="Mat Amin N."/>
        </authorList>
    </citation>
    <scope>NUCLEOTIDE SEQUENCE [LARGE SCALE GENOMIC DNA]</scope>
    <source>
        <strain evidence="7 8">BT-MARDI</strain>
    </source>
</reference>
<evidence type="ECO:0000256" key="2">
    <source>
        <dbReference type="ARBA" id="ARBA00022519"/>
    </source>
</evidence>
<keyword evidence="8" id="KW-1185">Reference proteome</keyword>
<dbReference type="Proteomes" id="UP000019918">
    <property type="component" value="Unassembled WGS sequence"/>
</dbReference>
<dbReference type="HAMAP" id="MF_01002">
    <property type="entry name" value="WecF_RffT"/>
    <property type="match status" value="1"/>
</dbReference>
<dbReference type="GO" id="GO:0008417">
    <property type="term" value="F:fucosyltransferase activity"/>
    <property type="evidence" value="ECO:0007669"/>
    <property type="project" value="InterPro"/>
</dbReference>
<dbReference type="RefSeq" id="WP_034938944.1">
    <property type="nucleotide sequence ID" value="NZ_JFHN01000055.1"/>
</dbReference>